<dbReference type="EC" id="2.4.1.15" evidence="2"/>
<dbReference type="Gene3D" id="3.40.50.2000">
    <property type="entry name" value="Glycogen Phosphorylase B"/>
    <property type="match status" value="2"/>
</dbReference>
<comment type="caution">
    <text evidence="2">The sequence shown here is derived from an EMBL/GenBank/DDBJ whole genome shotgun (WGS) entry which is preliminary data.</text>
</comment>
<dbReference type="AlphaFoldDB" id="A0A7Y9I4Y5"/>
<dbReference type="EMBL" id="JACCBU010000001">
    <property type="protein sequence ID" value="NYE70090.1"/>
    <property type="molecule type" value="Genomic_DNA"/>
</dbReference>
<evidence type="ECO:0000256" key="1">
    <source>
        <dbReference type="ARBA" id="ARBA00008799"/>
    </source>
</evidence>
<comment type="similarity">
    <text evidence="1">Belongs to the glycosyltransferase 20 family.</text>
</comment>
<proteinExistence type="inferred from homology"/>
<gene>
    <name evidence="2" type="ORF">BKA15_001419</name>
</gene>
<protein>
    <submittedName>
        <fullName evidence="2">Trehalose 6-phosphate synthase</fullName>
        <ecNumber evidence="2">2.4.1.15</ecNumber>
    </submittedName>
</protein>
<dbReference type="PANTHER" id="PTHR10788">
    <property type="entry name" value="TREHALOSE-6-PHOSPHATE SYNTHASE"/>
    <property type="match status" value="1"/>
</dbReference>
<dbReference type="Proteomes" id="UP000569914">
    <property type="component" value="Unassembled WGS sequence"/>
</dbReference>
<reference evidence="2 3" key="1">
    <citation type="submission" date="2020-07" db="EMBL/GenBank/DDBJ databases">
        <title>Sequencing the genomes of 1000 actinobacteria strains.</title>
        <authorList>
            <person name="Klenk H.-P."/>
        </authorList>
    </citation>
    <scope>NUCLEOTIDE SEQUENCE [LARGE SCALE GENOMIC DNA]</scope>
    <source>
        <strain evidence="2 3">DSM 22083</strain>
    </source>
</reference>
<dbReference type="PANTHER" id="PTHR10788:SF106">
    <property type="entry name" value="BCDNA.GH08860"/>
    <property type="match status" value="1"/>
</dbReference>
<keyword evidence="3" id="KW-1185">Reference proteome</keyword>
<dbReference type="InterPro" id="IPR001830">
    <property type="entry name" value="Glyco_trans_20"/>
</dbReference>
<dbReference type="Pfam" id="PF00982">
    <property type="entry name" value="Glyco_transf_20"/>
    <property type="match status" value="1"/>
</dbReference>
<name>A0A7Y9I4Y5_9ACTN</name>
<dbReference type="GO" id="GO:0005829">
    <property type="term" value="C:cytosol"/>
    <property type="evidence" value="ECO:0007669"/>
    <property type="project" value="TreeGrafter"/>
</dbReference>
<dbReference type="RefSeq" id="WP_179749298.1">
    <property type="nucleotide sequence ID" value="NZ_JACCBU010000001.1"/>
</dbReference>
<keyword evidence="2" id="KW-0328">Glycosyltransferase</keyword>
<dbReference type="SUPFAM" id="SSF53756">
    <property type="entry name" value="UDP-Glycosyltransferase/glycogen phosphorylase"/>
    <property type="match status" value="1"/>
</dbReference>
<organism evidence="2 3">
    <name type="scientific">Microlunatus parietis</name>
    <dbReference type="NCBI Taxonomy" id="682979"/>
    <lineage>
        <taxon>Bacteria</taxon>
        <taxon>Bacillati</taxon>
        <taxon>Actinomycetota</taxon>
        <taxon>Actinomycetes</taxon>
        <taxon>Propionibacteriales</taxon>
        <taxon>Propionibacteriaceae</taxon>
        <taxon>Microlunatus</taxon>
    </lineage>
</organism>
<dbReference type="CDD" id="cd03788">
    <property type="entry name" value="GT20_TPS"/>
    <property type="match status" value="1"/>
</dbReference>
<sequence>MSSDKGKKTSSTPTASFVVVANRLAVDRIENADGSTGWRTSPGGLVTALEPVMRANDGAWIGWHGAPEKLEPFSTNGMQLIPVELSETEVAQYYEGLSNGTLWPLYHDAVENPEFHREWWDAYVAVNERFADRTAAVAEDGAVVWVQDYQLQLVPAMLRRRRPDLRIGFFLHIPFPPLELFQQLPWRNQILEGMLGADLVGFQLPGGAQNFVRLVRQRLHLQTHRDRVRTADGRTVLARAYPISIDTSGFNELAASPSVEQRAKQIRHDLGDPRTIFLGVDRLDYTKGLRQRIRAFGELVRDGRLDPDEAVLVQVAAPSRDRVDQYRQLRDDIDMLVGRINGETGRIGRPPITYLHASYPREEMAALYRAADIMVVTPLRDGMNLVAKEFIACRQDDNGALVLSEFAGAAKELRQAYLVNPYDINGLKERLVEAMNDSPRVHARRMRYLRKQVFENDIDRWASLFLDDLTGRES</sequence>
<keyword evidence="2" id="KW-0808">Transferase</keyword>
<dbReference type="GO" id="GO:0003825">
    <property type="term" value="F:alpha,alpha-trehalose-phosphate synthase (UDP-forming) activity"/>
    <property type="evidence" value="ECO:0007669"/>
    <property type="project" value="UniProtKB-EC"/>
</dbReference>
<evidence type="ECO:0000313" key="2">
    <source>
        <dbReference type="EMBL" id="NYE70090.1"/>
    </source>
</evidence>
<dbReference type="GO" id="GO:0004805">
    <property type="term" value="F:trehalose-phosphatase activity"/>
    <property type="evidence" value="ECO:0007669"/>
    <property type="project" value="TreeGrafter"/>
</dbReference>
<dbReference type="GO" id="GO:0005992">
    <property type="term" value="P:trehalose biosynthetic process"/>
    <property type="evidence" value="ECO:0007669"/>
    <property type="project" value="InterPro"/>
</dbReference>
<accession>A0A7Y9I4Y5</accession>
<evidence type="ECO:0000313" key="3">
    <source>
        <dbReference type="Proteomes" id="UP000569914"/>
    </source>
</evidence>